<dbReference type="Gene3D" id="3.10.180.10">
    <property type="entry name" value="2,3-Dihydroxybiphenyl 1,2-Dioxygenase, domain 1"/>
    <property type="match status" value="1"/>
</dbReference>
<comment type="caution">
    <text evidence="2">The sequence shown here is derived from an EMBL/GenBank/DDBJ whole genome shotgun (WGS) entry which is preliminary data.</text>
</comment>
<dbReference type="AlphaFoldDB" id="A0A1I4QX49"/>
<protein>
    <submittedName>
        <fullName evidence="2">Glyoxalase</fullName>
    </submittedName>
</protein>
<dbReference type="PANTHER" id="PTHR36503">
    <property type="entry name" value="BLR2520 PROTEIN"/>
    <property type="match status" value="1"/>
</dbReference>
<dbReference type="InterPro" id="IPR004360">
    <property type="entry name" value="Glyas_Fos-R_dOase_dom"/>
</dbReference>
<name>A0A1I4QX49_9HYPH</name>
<sequence length="144" mass="15398">MAQDRHFSTVSMLTLGVADLGRARSFYEALGFEAGPGSNEHIVFLQIGALVLALYPRTLLAEDAAVADDGHGFDGLTLAHNYSSEEAVDAAMAHALAAGATLKKKPQKVFWGGYSGYFADPDGHLWEVAHNPFVKVDDHGIVTL</sequence>
<dbReference type="InterPro" id="IPR029068">
    <property type="entry name" value="Glyas_Bleomycin-R_OHBP_Dase"/>
</dbReference>
<dbReference type="InterPro" id="IPR037523">
    <property type="entry name" value="VOC_core"/>
</dbReference>
<proteinExistence type="predicted"/>
<feature type="domain" description="VOC" evidence="1">
    <location>
        <begin position="9"/>
        <end position="131"/>
    </location>
</feature>
<dbReference type="PROSITE" id="PS51819">
    <property type="entry name" value="VOC"/>
    <property type="match status" value="1"/>
</dbReference>
<dbReference type="CDD" id="cd07251">
    <property type="entry name" value="VOC_like"/>
    <property type="match status" value="1"/>
</dbReference>
<dbReference type="Pfam" id="PF00903">
    <property type="entry name" value="Glyoxalase"/>
    <property type="match status" value="1"/>
</dbReference>
<accession>A0A1I4QX49</accession>
<dbReference type="SUPFAM" id="SSF54593">
    <property type="entry name" value="Glyoxalase/Bleomycin resistance protein/Dihydroxybiphenyl dioxygenase"/>
    <property type="match status" value="1"/>
</dbReference>
<dbReference type="Proteomes" id="UP000233491">
    <property type="component" value="Unassembled WGS sequence"/>
</dbReference>
<gene>
    <name evidence="2" type="ORF">CXZ10_02965</name>
</gene>
<dbReference type="PANTHER" id="PTHR36503:SF1">
    <property type="entry name" value="BLR2520 PROTEIN"/>
    <property type="match status" value="1"/>
</dbReference>
<dbReference type="RefSeq" id="WP_101287449.1">
    <property type="nucleotide sequence ID" value="NZ_FOUQ01000001.1"/>
</dbReference>
<evidence type="ECO:0000313" key="2">
    <source>
        <dbReference type="EMBL" id="PKR90356.1"/>
    </source>
</evidence>
<organism evidence="2 3">
    <name type="scientific">Pleomorphomonas diazotrophica</name>
    <dbReference type="NCBI Taxonomy" id="1166257"/>
    <lineage>
        <taxon>Bacteria</taxon>
        <taxon>Pseudomonadati</taxon>
        <taxon>Pseudomonadota</taxon>
        <taxon>Alphaproteobacteria</taxon>
        <taxon>Hyphomicrobiales</taxon>
        <taxon>Pleomorphomonadaceae</taxon>
        <taxon>Pleomorphomonas</taxon>
    </lineage>
</organism>
<reference evidence="2 3" key="1">
    <citation type="submission" date="2017-12" db="EMBL/GenBank/DDBJ databases">
        <title>Anaerobic carbon monoxide metabolism by Pleomorphomonas carboxyditropha sp. nov., a new mesophilic hydrogenogenic carboxidotroph.</title>
        <authorList>
            <person name="Esquivel-Elizondo S."/>
            <person name="Krajmalnik-Brown R."/>
        </authorList>
    </citation>
    <scope>NUCLEOTIDE SEQUENCE [LARGE SCALE GENOMIC DNA]</scope>
    <source>
        <strain evidence="2 3">R5-392</strain>
    </source>
</reference>
<dbReference type="OrthoDB" id="9798430at2"/>
<evidence type="ECO:0000259" key="1">
    <source>
        <dbReference type="PROSITE" id="PS51819"/>
    </source>
</evidence>
<keyword evidence="3" id="KW-1185">Reference proteome</keyword>
<evidence type="ECO:0000313" key="3">
    <source>
        <dbReference type="Proteomes" id="UP000233491"/>
    </source>
</evidence>
<dbReference type="EMBL" id="PJNW01000002">
    <property type="protein sequence ID" value="PKR90356.1"/>
    <property type="molecule type" value="Genomic_DNA"/>
</dbReference>